<dbReference type="PROSITE" id="PS50995">
    <property type="entry name" value="HTH_MARR_2"/>
    <property type="match status" value="1"/>
</dbReference>
<dbReference type="PANTHER" id="PTHR42756:SF2">
    <property type="entry name" value="MARR FAMILY REGULATORY PROTEIN"/>
    <property type="match status" value="1"/>
</dbReference>
<keyword evidence="7" id="KW-1185">Reference proteome</keyword>
<dbReference type="Proteomes" id="UP000316012">
    <property type="component" value="Unassembled WGS sequence"/>
</dbReference>
<evidence type="ECO:0000256" key="3">
    <source>
        <dbReference type="ARBA" id="ARBA00023163"/>
    </source>
</evidence>
<dbReference type="Proteomes" id="UP000460112">
    <property type="component" value="Unassembled WGS sequence"/>
</dbReference>
<dbReference type="GeneID" id="29639531"/>
<keyword evidence="2" id="KW-0238">DNA-binding</keyword>
<evidence type="ECO:0000313" key="5">
    <source>
        <dbReference type="EMBL" id="KAB1950247.1"/>
    </source>
</evidence>
<keyword evidence="1" id="KW-0805">Transcription regulation</keyword>
<gene>
    <name evidence="5" type="ORF">F8244_08830</name>
    <name evidence="6" type="ORF">FIPPAONL_00702</name>
</gene>
<evidence type="ECO:0000259" key="4">
    <source>
        <dbReference type="PROSITE" id="PS50995"/>
    </source>
</evidence>
<reference evidence="5 8" key="2">
    <citation type="submission" date="2019-09" db="EMBL/GenBank/DDBJ databases">
        <title>Investigation of probiotic properties of different lactic acid bacteria.</title>
        <authorList>
            <person name="Jaomanjaka F."/>
            <person name="Blanc P."/>
        </authorList>
    </citation>
    <scope>NUCLEOTIDE SEQUENCE [LARGE SCALE GENOMIC DNA]</scope>
    <source>
        <strain evidence="5 8">BIO6369</strain>
    </source>
</reference>
<dbReference type="InterPro" id="IPR023187">
    <property type="entry name" value="Tscrpt_reg_MarR-type_CS"/>
</dbReference>
<organism evidence="5 8">
    <name type="scientific">Lactobacillus gasseri</name>
    <dbReference type="NCBI Taxonomy" id="1596"/>
    <lineage>
        <taxon>Bacteria</taxon>
        <taxon>Bacillati</taxon>
        <taxon>Bacillota</taxon>
        <taxon>Bacilli</taxon>
        <taxon>Lactobacillales</taxon>
        <taxon>Lactobacillaceae</taxon>
        <taxon>Lactobacillus</taxon>
    </lineage>
</organism>
<dbReference type="PRINTS" id="PR00598">
    <property type="entry name" value="HTHMARR"/>
</dbReference>
<dbReference type="SUPFAM" id="SSF46785">
    <property type="entry name" value="Winged helix' DNA-binding domain"/>
    <property type="match status" value="1"/>
</dbReference>
<dbReference type="RefSeq" id="WP_003646793.1">
    <property type="nucleotide sequence ID" value="NZ_CABOGQ010000005.1"/>
</dbReference>
<dbReference type="PROSITE" id="PS01117">
    <property type="entry name" value="HTH_MARR_1"/>
    <property type="match status" value="1"/>
</dbReference>
<dbReference type="OrthoDB" id="6462103at2"/>
<dbReference type="AlphaFoldDB" id="A0A133P9U9"/>
<dbReference type="InterPro" id="IPR036388">
    <property type="entry name" value="WH-like_DNA-bd_sf"/>
</dbReference>
<dbReference type="InterPro" id="IPR036390">
    <property type="entry name" value="WH_DNA-bd_sf"/>
</dbReference>
<dbReference type="Gene3D" id="1.10.10.10">
    <property type="entry name" value="Winged helix-like DNA-binding domain superfamily/Winged helix DNA-binding domain"/>
    <property type="match status" value="1"/>
</dbReference>
<accession>A0A133P9U9</accession>
<keyword evidence="3" id="KW-0804">Transcription</keyword>
<dbReference type="InterPro" id="IPR000835">
    <property type="entry name" value="HTH_MarR-typ"/>
</dbReference>
<evidence type="ECO:0000313" key="7">
    <source>
        <dbReference type="Proteomes" id="UP000316012"/>
    </source>
</evidence>
<protein>
    <submittedName>
        <fullName evidence="5">MarR family transcriptional regulator</fullName>
    </submittedName>
</protein>
<dbReference type="GO" id="GO:0003700">
    <property type="term" value="F:DNA-binding transcription factor activity"/>
    <property type="evidence" value="ECO:0007669"/>
    <property type="project" value="InterPro"/>
</dbReference>
<feature type="domain" description="HTH marR-type" evidence="4">
    <location>
        <begin position="3"/>
        <end position="135"/>
    </location>
</feature>
<dbReference type="EMBL" id="WBOA01000004">
    <property type="protein sequence ID" value="KAB1950247.1"/>
    <property type="molecule type" value="Genomic_DNA"/>
</dbReference>
<comment type="caution">
    <text evidence="5">The sequence shown here is derived from an EMBL/GenBank/DDBJ whole genome shotgun (WGS) entry which is preliminary data.</text>
</comment>
<evidence type="ECO:0000256" key="2">
    <source>
        <dbReference type="ARBA" id="ARBA00023125"/>
    </source>
</evidence>
<dbReference type="SMART" id="SM00347">
    <property type="entry name" value="HTH_MARR"/>
    <property type="match status" value="1"/>
</dbReference>
<dbReference type="GO" id="GO:0003677">
    <property type="term" value="F:DNA binding"/>
    <property type="evidence" value="ECO:0007669"/>
    <property type="project" value="UniProtKB-KW"/>
</dbReference>
<proteinExistence type="predicted"/>
<dbReference type="EMBL" id="SRMD01000067">
    <property type="protein sequence ID" value="TQW15590.1"/>
    <property type="molecule type" value="Genomic_DNA"/>
</dbReference>
<dbReference type="PANTHER" id="PTHR42756">
    <property type="entry name" value="TRANSCRIPTIONAL REGULATOR, MARR"/>
    <property type="match status" value="1"/>
</dbReference>
<sequence>MEKEDILRQIGSISRALDSIANIEFKDLRLNRGQYLYLVRIFEHPGIISDRLAALLNVDRTTTARGVRKLEQAGFVLKKDDEVNKKIKHLFVTESGEELAKEIEKENIYSNELMIKGLSNTEQTELRKYLRIIEKNANENWSFVKNGGKREY</sequence>
<dbReference type="eggNOG" id="COG1846">
    <property type="taxonomic scope" value="Bacteria"/>
</dbReference>
<evidence type="ECO:0000313" key="6">
    <source>
        <dbReference type="EMBL" id="TQW15590.1"/>
    </source>
</evidence>
<dbReference type="STRING" id="324831.LGAS_1636"/>
<reference evidence="6 7" key="1">
    <citation type="submission" date="2019-04" db="EMBL/GenBank/DDBJ databases">
        <title>Lactobacillus gasseri 7171 assembly.</title>
        <authorList>
            <person name="Joris B.R."/>
            <person name="Giguere D."/>
        </authorList>
    </citation>
    <scope>NUCLEOTIDE SEQUENCE [LARGE SCALE GENOMIC DNA]</scope>
    <source>
        <strain evidence="6 7">7171</strain>
    </source>
</reference>
<name>A0A133P9U9_LACGS</name>
<evidence type="ECO:0000313" key="8">
    <source>
        <dbReference type="Proteomes" id="UP000460112"/>
    </source>
</evidence>
<evidence type="ECO:0000256" key="1">
    <source>
        <dbReference type="ARBA" id="ARBA00023015"/>
    </source>
</evidence>
<dbReference type="Pfam" id="PF01047">
    <property type="entry name" value="MarR"/>
    <property type="match status" value="1"/>
</dbReference>
<dbReference type="OMA" id="HPGIIQE"/>